<gene>
    <name evidence="2" type="ORF">BD410DRAFT_846223</name>
</gene>
<evidence type="ECO:0000313" key="2">
    <source>
        <dbReference type="EMBL" id="TDL14233.1"/>
    </source>
</evidence>
<dbReference type="AlphaFoldDB" id="A0A4Y7PFQ9"/>
<evidence type="ECO:0000256" key="1">
    <source>
        <dbReference type="SAM" id="MobiDB-lite"/>
    </source>
</evidence>
<sequence>MPNIRDIMERAITPSPQRPEAPAQQPLFMPDASGVSADDIVSATPSAYTFPTDMDATIFAPANDLDAFSDPFHVSRKRRGDLEQYVDAIAAAKKLKTDQAFELRRFSKASVEEREVLQYAVLLQVRDTANTRSNEGVTAFRIPNELKKNIDKYTMQILLSPVLLAYWGETPVNILLMLIKKNMWGLTERDKEDASRWQVVCSAVRNQIVQRRSDIKGHISKSLRLDNPLCRSLTIVELATGLSTMVKTSEITVTVEMLARIALLRSVLEERTDDKYWQIVDKALREVRARSVRENIPVRKIIAGFLTSDIERHHNPEIGQLQVVAQSGSQFETDKLVGMAKESSRDPSADAE</sequence>
<dbReference type="Proteomes" id="UP000294933">
    <property type="component" value="Unassembled WGS sequence"/>
</dbReference>
<keyword evidence="3" id="KW-1185">Reference proteome</keyword>
<organism evidence="2 3">
    <name type="scientific">Rickenella mellea</name>
    <dbReference type="NCBI Taxonomy" id="50990"/>
    <lineage>
        <taxon>Eukaryota</taxon>
        <taxon>Fungi</taxon>
        <taxon>Dikarya</taxon>
        <taxon>Basidiomycota</taxon>
        <taxon>Agaricomycotina</taxon>
        <taxon>Agaricomycetes</taxon>
        <taxon>Hymenochaetales</taxon>
        <taxon>Rickenellaceae</taxon>
        <taxon>Rickenella</taxon>
    </lineage>
</organism>
<reference evidence="2 3" key="1">
    <citation type="submission" date="2018-06" db="EMBL/GenBank/DDBJ databases">
        <title>A transcriptomic atlas of mushroom development highlights an independent origin of complex multicellularity.</title>
        <authorList>
            <consortium name="DOE Joint Genome Institute"/>
            <person name="Krizsan K."/>
            <person name="Almasi E."/>
            <person name="Merenyi Z."/>
            <person name="Sahu N."/>
            <person name="Viragh M."/>
            <person name="Koszo T."/>
            <person name="Mondo S."/>
            <person name="Kiss B."/>
            <person name="Balint B."/>
            <person name="Kues U."/>
            <person name="Barry K."/>
            <person name="Hegedus J.C."/>
            <person name="Henrissat B."/>
            <person name="Johnson J."/>
            <person name="Lipzen A."/>
            <person name="Ohm R."/>
            <person name="Nagy I."/>
            <person name="Pangilinan J."/>
            <person name="Yan J."/>
            <person name="Xiong Y."/>
            <person name="Grigoriev I.V."/>
            <person name="Hibbett D.S."/>
            <person name="Nagy L.G."/>
        </authorList>
    </citation>
    <scope>NUCLEOTIDE SEQUENCE [LARGE SCALE GENOMIC DNA]</scope>
    <source>
        <strain evidence="2 3">SZMC22713</strain>
    </source>
</reference>
<protein>
    <submittedName>
        <fullName evidence="2">Uncharacterized protein</fullName>
    </submittedName>
</protein>
<evidence type="ECO:0000313" key="3">
    <source>
        <dbReference type="Proteomes" id="UP000294933"/>
    </source>
</evidence>
<dbReference type="OrthoDB" id="3267821at2759"/>
<feature type="region of interest" description="Disordered" evidence="1">
    <location>
        <begin position="1"/>
        <end position="30"/>
    </location>
</feature>
<proteinExistence type="predicted"/>
<dbReference type="EMBL" id="ML170367">
    <property type="protein sequence ID" value="TDL14233.1"/>
    <property type="molecule type" value="Genomic_DNA"/>
</dbReference>
<accession>A0A4Y7PFQ9</accession>
<name>A0A4Y7PFQ9_9AGAM</name>
<dbReference type="VEuPathDB" id="FungiDB:BD410DRAFT_846223"/>